<dbReference type="RefSeq" id="WP_215918432.1">
    <property type="nucleotide sequence ID" value="NZ_JAHKNI010000005.1"/>
</dbReference>
<accession>A0ABS6AZ17</accession>
<protein>
    <submittedName>
        <fullName evidence="2">YqgE/AlgH family protein</fullName>
    </submittedName>
</protein>
<dbReference type="PANTHER" id="PTHR30327">
    <property type="entry name" value="UNCHARACTERIZED PROTEIN YQGE"/>
    <property type="match status" value="1"/>
</dbReference>
<dbReference type="SUPFAM" id="SSF143456">
    <property type="entry name" value="VC0467-like"/>
    <property type="match status" value="1"/>
</dbReference>
<sequence>MGPPEPEAPPEPAAGRDHGVAPGCLLVASPGLVEPEFERTVLYVVEHNDAGTLAVKLNRPSDTAVRDVLPNWDHLVAAPKVFFAGGPVKRDAALCIAVLHSGVRAEGDGELRSLGGRLALLDLDADPARITPLVDGIRIFAGYCGWLAGDLGPEIERNDWIVRRDDGVVQGATTSPITADPTDLWAQFPQR</sequence>
<comment type="caution">
    <text evidence="2">The sequence shown here is derived from an EMBL/GenBank/DDBJ whole genome shotgun (WGS) entry which is preliminary data.</text>
</comment>
<reference evidence="2 3" key="1">
    <citation type="submission" date="2021-06" db="EMBL/GenBank/DDBJ databases">
        <title>Actinomycetes sequencing.</title>
        <authorList>
            <person name="Shan Q."/>
        </authorList>
    </citation>
    <scope>NUCLEOTIDE SEQUENCE [LARGE SCALE GENOMIC DNA]</scope>
    <source>
        <strain evidence="2 3">NEAU-G5</strain>
    </source>
</reference>
<dbReference type="Gene3D" id="3.40.1740.10">
    <property type="entry name" value="VC0467-like"/>
    <property type="match status" value="1"/>
</dbReference>
<organism evidence="2 3">
    <name type="scientific">Nocardia albiluteola</name>
    <dbReference type="NCBI Taxonomy" id="2842303"/>
    <lineage>
        <taxon>Bacteria</taxon>
        <taxon>Bacillati</taxon>
        <taxon>Actinomycetota</taxon>
        <taxon>Actinomycetes</taxon>
        <taxon>Mycobacteriales</taxon>
        <taxon>Nocardiaceae</taxon>
        <taxon>Nocardia</taxon>
    </lineage>
</organism>
<comment type="similarity">
    <text evidence="1">Belongs to the UPF0301 (AlgH) family.</text>
</comment>
<keyword evidence="3" id="KW-1185">Reference proteome</keyword>
<dbReference type="Pfam" id="PF02622">
    <property type="entry name" value="DUF179"/>
    <property type="match status" value="1"/>
</dbReference>
<dbReference type="PANTHER" id="PTHR30327:SF1">
    <property type="entry name" value="UPF0301 PROTEIN YQGE"/>
    <property type="match status" value="1"/>
</dbReference>
<dbReference type="Proteomes" id="UP000733379">
    <property type="component" value="Unassembled WGS sequence"/>
</dbReference>
<dbReference type="EMBL" id="JAHKNI010000005">
    <property type="protein sequence ID" value="MBU3063305.1"/>
    <property type="molecule type" value="Genomic_DNA"/>
</dbReference>
<proteinExistence type="inferred from homology"/>
<evidence type="ECO:0000313" key="3">
    <source>
        <dbReference type="Proteomes" id="UP000733379"/>
    </source>
</evidence>
<gene>
    <name evidence="2" type="ORF">KO481_17445</name>
</gene>
<evidence type="ECO:0000313" key="2">
    <source>
        <dbReference type="EMBL" id="MBU3063305.1"/>
    </source>
</evidence>
<name>A0ABS6AZ17_9NOCA</name>
<evidence type="ECO:0000256" key="1">
    <source>
        <dbReference type="ARBA" id="ARBA00009600"/>
    </source>
</evidence>
<dbReference type="InterPro" id="IPR003774">
    <property type="entry name" value="AlgH-like"/>
</dbReference>